<sequence length="126" mass="14841">MNRPEKEILTLRPIIPQASTYASGAVETFQNATLRPIIKLQHDLIIILVIKEKTFELAVVNSRTQNEYQYQIGIWLQKRPKTKNQLIGLVLGMMTQEEMLIYHQHYTEFNKRIIQMIVQRLTDTLF</sequence>
<evidence type="ECO:0000313" key="1">
    <source>
        <dbReference type="EMBL" id="UXP33325.1"/>
    </source>
</evidence>
<dbReference type="Proteomes" id="UP001065174">
    <property type="component" value="Chromosome"/>
</dbReference>
<organism evidence="1 2">
    <name type="scientific">Reichenbachiella agarivorans</name>
    <dbReference type="NCBI Taxonomy" id="2979464"/>
    <lineage>
        <taxon>Bacteria</taxon>
        <taxon>Pseudomonadati</taxon>
        <taxon>Bacteroidota</taxon>
        <taxon>Cytophagia</taxon>
        <taxon>Cytophagales</taxon>
        <taxon>Reichenbachiellaceae</taxon>
        <taxon>Reichenbachiella</taxon>
    </lineage>
</organism>
<evidence type="ECO:0000313" key="2">
    <source>
        <dbReference type="Proteomes" id="UP001065174"/>
    </source>
</evidence>
<accession>A0ABY6CTK6</accession>
<dbReference type="RefSeq" id="WP_262310754.1">
    <property type="nucleotide sequence ID" value="NZ_CP106679.1"/>
</dbReference>
<gene>
    <name evidence="1" type="ORF">N6H18_05090</name>
</gene>
<reference evidence="1" key="1">
    <citation type="submission" date="2022-09" db="EMBL/GenBank/DDBJ databases">
        <title>Comparative genomics and taxonomic characterization of three novel marine species of genus Reichenbachiella exhibiting antioxidant and polysaccharide degradation activities.</title>
        <authorList>
            <person name="Muhammad N."/>
            <person name="Lee Y.-J."/>
            <person name="Ko J."/>
            <person name="Kim S.-G."/>
        </authorList>
    </citation>
    <scope>NUCLEOTIDE SEQUENCE</scope>
    <source>
        <strain evidence="1">BKB1-1</strain>
    </source>
</reference>
<proteinExistence type="predicted"/>
<protein>
    <submittedName>
        <fullName evidence="1">Uncharacterized protein</fullName>
    </submittedName>
</protein>
<keyword evidence="2" id="KW-1185">Reference proteome</keyword>
<name>A0ABY6CTK6_9BACT</name>
<dbReference type="EMBL" id="CP106679">
    <property type="protein sequence ID" value="UXP33325.1"/>
    <property type="molecule type" value="Genomic_DNA"/>
</dbReference>